<organism evidence="2">
    <name type="scientific">Faucicola osloensis</name>
    <name type="common">Moraxella osloensis</name>
    <dbReference type="NCBI Taxonomy" id="34062"/>
    <lineage>
        <taxon>Bacteria</taxon>
        <taxon>Pseudomonadati</taxon>
        <taxon>Pseudomonadota</taxon>
        <taxon>Gammaproteobacteria</taxon>
        <taxon>Moraxellales</taxon>
        <taxon>Moraxellaceae</taxon>
        <taxon>Faucicola</taxon>
    </lineage>
</organism>
<feature type="transmembrane region" description="Helical" evidence="1">
    <location>
        <begin position="81"/>
        <end position="102"/>
    </location>
</feature>
<dbReference type="Pfam" id="PF00114">
    <property type="entry name" value="Pilin"/>
    <property type="match status" value="1"/>
</dbReference>
<reference evidence="2" key="1">
    <citation type="journal article" date="2020" name="Microbiol. Resour. Announc.">
        <title>Complete Genome Sequence of Moraxella osloensis Strain YV1, Isolated from an Australian Wastewater Treatment Plant.</title>
        <authorList>
            <person name="Batinovic S."/>
            <person name="Rice D.T.F."/>
            <person name="Seviour R.J."/>
            <person name="Petrovski S."/>
        </authorList>
    </citation>
    <scope>NUCLEOTIDE SEQUENCE</scope>
    <source>
        <strain evidence="2">YV1</strain>
    </source>
</reference>
<accession>A0A6P1KE80</accession>
<dbReference type="AlphaFoldDB" id="A0A6P1KE80"/>
<dbReference type="EMBL" id="CP047226">
    <property type="protein sequence ID" value="QHG09140.1"/>
    <property type="molecule type" value="Genomic_DNA"/>
</dbReference>
<dbReference type="GO" id="GO:0009289">
    <property type="term" value="C:pilus"/>
    <property type="evidence" value="ECO:0007669"/>
    <property type="project" value="InterPro"/>
</dbReference>
<protein>
    <submittedName>
        <fullName evidence="2">DUF2628 domain-containing protein</fullName>
    </submittedName>
</protein>
<evidence type="ECO:0000256" key="1">
    <source>
        <dbReference type="SAM" id="Phobius"/>
    </source>
</evidence>
<sequence>MLFLEKTSPPPFWQPQLTDKQRLMYDKAFIGNRSQAYYLKRFAQFDQAGRLTAKWHWAGFLMTFPWLLYRKRFLDSIVYSVAGWSFIQLNVTIILVAIEYLLIRNLDEAIRMPLRIGIGLAIWLFWSVMVARWSDAYYYRMARREIADAIEMYPRDEEKQLAHIRRHGGVSLVGLALAFGFYAFSLFVIQVQFLPIYAKQKANATLFEVLDIVESAQGRVDAIYKATSQCPVNTPLSTDNQKVVLKVLTQAESIPKDSHCMIQATVRGVPFPNRWLNGQTLTMYRIGDSKVDGSWGCITSLNRKQIPKQCMLAQIQ</sequence>
<feature type="transmembrane region" description="Helical" evidence="1">
    <location>
        <begin position="114"/>
        <end position="134"/>
    </location>
</feature>
<proteinExistence type="predicted"/>
<gene>
    <name evidence="2" type="ORF">GSF12_04110</name>
</gene>
<dbReference type="Gene3D" id="3.30.700.10">
    <property type="entry name" value="Glycoprotein, Type 4 Pilin"/>
    <property type="match status" value="1"/>
</dbReference>
<feature type="transmembrane region" description="Helical" evidence="1">
    <location>
        <begin position="169"/>
        <end position="189"/>
    </location>
</feature>
<evidence type="ECO:0000313" key="2">
    <source>
        <dbReference type="EMBL" id="QHG09140.1"/>
    </source>
</evidence>
<keyword evidence="1" id="KW-1133">Transmembrane helix</keyword>
<dbReference type="InterPro" id="IPR001082">
    <property type="entry name" value="Pilin"/>
</dbReference>
<keyword evidence="1" id="KW-0812">Transmembrane</keyword>
<name>A0A6P1KE80_FAUOS</name>
<dbReference type="GO" id="GO:0007155">
    <property type="term" value="P:cell adhesion"/>
    <property type="evidence" value="ECO:0007669"/>
    <property type="project" value="InterPro"/>
</dbReference>
<keyword evidence="1" id="KW-0472">Membrane</keyword>